<evidence type="ECO:0000256" key="1">
    <source>
        <dbReference type="ARBA" id="ARBA00022737"/>
    </source>
</evidence>
<dbReference type="PANTHER" id="PTHR14191:SF3">
    <property type="entry name" value="NA(+)_H(+) EXCHANGE REGULATORY COFACTOR-LIKE PROTEIN NRFL-1"/>
    <property type="match status" value="1"/>
</dbReference>
<reference evidence="4 5" key="1">
    <citation type="submission" date="2019-03" db="EMBL/GenBank/DDBJ databases">
        <title>An improved genome assembly of the fluke Schistosoma japonicum.</title>
        <authorList>
            <person name="Hu W."/>
            <person name="Luo F."/>
            <person name="Yin M."/>
            <person name="Mo X."/>
            <person name="Sun C."/>
            <person name="Wu Q."/>
            <person name="Zhu B."/>
            <person name="Xiang M."/>
            <person name="Wang J."/>
            <person name="Wang Y."/>
            <person name="Zhang T."/>
            <person name="Xu B."/>
            <person name="Zheng H."/>
            <person name="Feng Z."/>
        </authorList>
    </citation>
    <scope>NUCLEOTIDE SEQUENCE [LARGE SCALE GENOMIC DNA]</scope>
    <source>
        <strain evidence="4">HuSjv2</strain>
        <tissue evidence="4">Worms</tissue>
    </source>
</reference>
<dbReference type="OrthoDB" id="6276054at2759"/>
<keyword evidence="1" id="KW-0677">Repeat</keyword>
<evidence type="ECO:0000256" key="2">
    <source>
        <dbReference type="SAM" id="MobiDB-lite"/>
    </source>
</evidence>
<dbReference type="AlphaFoldDB" id="A0A4Z2DA07"/>
<organism evidence="4 5">
    <name type="scientific">Schistosoma japonicum</name>
    <name type="common">Blood fluke</name>
    <dbReference type="NCBI Taxonomy" id="6182"/>
    <lineage>
        <taxon>Eukaryota</taxon>
        <taxon>Metazoa</taxon>
        <taxon>Spiralia</taxon>
        <taxon>Lophotrochozoa</taxon>
        <taxon>Platyhelminthes</taxon>
        <taxon>Trematoda</taxon>
        <taxon>Digenea</taxon>
        <taxon>Strigeidida</taxon>
        <taxon>Schistosomatoidea</taxon>
        <taxon>Schistosomatidae</taxon>
        <taxon>Schistosoma</taxon>
    </lineage>
</organism>
<dbReference type="GO" id="GO:0016324">
    <property type="term" value="C:apical plasma membrane"/>
    <property type="evidence" value="ECO:0007669"/>
    <property type="project" value="TreeGrafter"/>
</dbReference>
<dbReference type="STRING" id="6182.A0A4Z2DA07"/>
<dbReference type="GO" id="GO:0072659">
    <property type="term" value="P:protein localization to plasma membrane"/>
    <property type="evidence" value="ECO:0007669"/>
    <property type="project" value="TreeGrafter"/>
</dbReference>
<evidence type="ECO:0000313" key="5">
    <source>
        <dbReference type="Proteomes" id="UP000311919"/>
    </source>
</evidence>
<feature type="domain" description="PDZ" evidence="3">
    <location>
        <begin position="586"/>
        <end position="665"/>
    </location>
</feature>
<dbReference type="EMBL" id="SKCS01000202">
    <property type="protein sequence ID" value="TNN13010.1"/>
    <property type="molecule type" value="Genomic_DNA"/>
</dbReference>
<comment type="caution">
    <text evidence="4">The sequence shown here is derived from an EMBL/GenBank/DDBJ whole genome shotgun (WGS) entry which is preliminary data.</text>
</comment>
<protein>
    <submittedName>
        <fullName evidence="4">Syntenin-1 isoform 1</fullName>
    </submittedName>
</protein>
<evidence type="ECO:0000313" key="4">
    <source>
        <dbReference type="EMBL" id="TNN13010.1"/>
    </source>
</evidence>
<feature type="domain" description="PDZ" evidence="3">
    <location>
        <begin position="497"/>
        <end position="580"/>
    </location>
</feature>
<dbReference type="SMART" id="SM00228">
    <property type="entry name" value="PDZ"/>
    <property type="match status" value="2"/>
</dbReference>
<sequence length="941" mass="107789">MNSPSILKTARRSRGYRSLSNEMSNETDTELSIMRDIKSNNRNSRRTSATLSSVHYATNLVYNLLSPKYSPVFHTTRLRQKLYCKESNKPVNRMFNLHSSISSGTSSLESLNSLSSTDLLPSNELSKKHSRKITKSNEVRRIIEEKRNNYQFTECDPLRNKDTNISQNSINTCSRTRRVNDGNYNDKPSTNKSLNTMNLNSKVLEKSYAFNKILNLPINRIKKDHLCTTQSAPCSPIFIKKERTTTPTRLTHTLFNSEKNTSPHLKKKHTFHLNPENKTSTSSSTSLFPSNVKNYLNGNLLNNRNKSNGRKVNNNINKLNNLQLTQLELNSQKFKMIHEEVNDVNANNKSILTRNIKVSLNIEHSEKEKNEFDSSIIDNPGHILNSPYPENIRRIETPPPSYSDLTIFNPSPENPLPNTGNNVDNLVFNYKLFSKIDEPLHIHRDSKYTQSISEINQPINKLLIDNIADNYNDMAAPKISLNDSSTELTDQNESYRKVVLQRHNTTERFGMRLERTKGVRQVTYIAMILPRSPAQLAGLKVGDRLIRVNELETDQMLLDELLNYIRKSNGPLYLYYQTRPFTSYLLTTVIRKQNGKIGIKLRSCKNELRIDVVLPNSPASRVGLRSGQQVVSLNGQCVHGWDQLTAMHWFRHYPDGVDLTITVLDELDKTENMARSRTTQIHDTLFKTDTVHENNQKSLSDVPSNAFAALNSPSKNEQITLTQFHTNSFDSNITCENQFFTSSTVASSGFIFSEQESQRCQDESLDPLVSITKHESGHTTASLNKCQLAYLCTLDSCPLKREDKKFYIPNPGVLNDNAVNCSKNNHFATQDYDPLFNSDHDNTDTNNLQFTEEVIHQYNLNHNNKNNDQCNSTKPNLNKQISLQYSNDFQFNKNNKELIETIKYRNEDDEKKESLNLQPNDKLFLSDSSFENDFLYKTDCV</sequence>
<dbReference type="InterPro" id="IPR051067">
    <property type="entry name" value="NHER"/>
</dbReference>
<gene>
    <name evidence="4" type="ORF">EWB00_003259</name>
</gene>
<dbReference type="PANTHER" id="PTHR14191">
    <property type="entry name" value="PDZ DOMAIN CONTAINING PROTEIN"/>
    <property type="match status" value="1"/>
</dbReference>
<evidence type="ECO:0000259" key="3">
    <source>
        <dbReference type="PROSITE" id="PS50106"/>
    </source>
</evidence>
<dbReference type="CDD" id="cd00136">
    <property type="entry name" value="PDZ_canonical"/>
    <property type="match status" value="1"/>
</dbReference>
<name>A0A4Z2DA07_SCHJA</name>
<dbReference type="Pfam" id="PF00595">
    <property type="entry name" value="PDZ"/>
    <property type="match status" value="2"/>
</dbReference>
<dbReference type="InterPro" id="IPR001478">
    <property type="entry name" value="PDZ"/>
</dbReference>
<feature type="region of interest" description="Disordered" evidence="2">
    <location>
        <begin position="1"/>
        <end position="27"/>
    </location>
</feature>
<keyword evidence="5" id="KW-1185">Reference proteome</keyword>
<dbReference type="PROSITE" id="PS50106">
    <property type="entry name" value="PDZ"/>
    <property type="match status" value="2"/>
</dbReference>
<proteinExistence type="predicted"/>
<dbReference type="Proteomes" id="UP000311919">
    <property type="component" value="Unassembled WGS sequence"/>
</dbReference>
<dbReference type="Gene3D" id="2.30.42.10">
    <property type="match status" value="2"/>
</dbReference>
<dbReference type="SUPFAM" id="SSF50156">
    <property type="entry name" value="PDZ domain-like"/>
    <property type="match status" value="2"/>
</dbReference>
<accession>A0A4Z2DA07</accession>
<dbReference type="GO" id="GO:0043495">
    <property type="term" value="F:protein-membrane adaptor activity"/>
    <property type="evidence" value="ECO:0007669"/>
    <property type="project" value="TreeGrafter"/>
</dbReference>
<dbReference type="InterPro" id="IPR036034">
    <property type="entry name" value="PDZ_sf"/>
</dbReference>